<dbReference type="NCBIfam" id="TIGR00732">
    <property type="entry name" value="dprA"/>
    <property type="match status" value="1"/>
</dbReference>
<protein>
    <submittedName>
        <fullName evidence="3">DNA-protecting protein DprA</fullName>
    </submittedName>
</protein>
<dbReference type="PANTHER" id="PTHR43022">
    <property type="entry name" value="PROTEIN SMF"/>
    <property type="match status" value="1"/>
</dbReference>
<dbReference type="InterPro" id="IPR036388">
    <property type="entry name" value="WH-like_DNA-bd_sf"/>
</dbReference>
<feature type="domain" description="Smf/DprA SLOG" evidence="2">
    <location>
        <begin position="77"/>
        <end position="284"/>
    </location>
</feature>
<proteinExistence type="inferred from homology"/>
<comment type="similarity">
    <text evidence="1">Belongs to the DprA/Smf family.</text>
</comment>
<dbReference type="EMBL" id="QSOI01000005">
    <property type="protein sequence ID" value="RGI85037.1"/>
    <property type="molecule type" value="Genomic_DNA"/>
</dbReference>
<accession>A0A3E4F7I4</accession>
<evidence type="ECO:0000256" key="1">
    <source>
        <dbReference type="ARBA" id="ARBA00006525"/>
    </source>
</evidence>
<comment type="caution">
    <text evidence="3">The sequence shown here is derived from an EMBL/GenBank/DDBJ whole genome shotgun (WGS) entry which is preliminary data.</text>
</comment>
<dbReference type="SUPFAM" id="SSF102405">
    <property type="entry name" value="MCP/YpsA-like"/>
    <property type="match status" value="1"/>
</dbReference>
<dbReference type="InterPro" id="IPR057666">
    <property type="entry name" value="DrpA_SLOG"/>
</dbReference>
<evidence type="ECO:0000313" key="4">
    <source>
        <dbReference type="Proteomes" id="UP000260664"/>
    </source>
</evidence>
<dbReference type="Proteomes" id="UP000260664">
    <property type="component" value="Unassembled WGS sequence"/>
</dbReference>
<evidence type="ECO:0000313" key="3">
    <source>
        <dbReference type="EMBL" id="RGI85037.1"/>
    </source>
</evidence>
<organism evidence="3 4">
    <name type="scientific">Dorea formicigenerans</name>
    <dbReference type="NCBI Taxonomy" id="39486"/>
    <lineage>
        <taxon>Bacteria</taxon>
        <taxon>Bacillati</taxon>
        <taxon>Bacillota</taxon>
        <taxon>Clostridia</taxon>
        <taxon>Lachnospirales</taxon>
        <taxon>Lachnospiraceae</taxon>
        <taxon>Dorea</taxon>
    </lineage>
</organism>
<dbReference type="InterPro" id="IPR003488">
    <property type="entry name" value="DprA"/>
</dbReference>
<dbReference type="Pfam" id="PF02481">
    <property type="entry name" value="DNA_processg_A"/>
    <property type="match status" value="1"/>
</dbReference>
<evidence type="ECO:0000259" key="2">
    <source>
        <dbReference type="Pfam" id="PF02481"/>
    </source>
</evidence>
<reference evidence="3 4" key="1">
    <citation type="submission" date="2018-08" db="EMBL/GenBank/DDBJ databases">
        <title>A genome reference for cultivated species of the human gut microbiota.</title>
        <authorList>
            <person name="Zou Y."/>
            <person name="Xue W."/>
            <person name="Luo G."/>
        </authorList>
    </citation>
    <scope>NUCLEOTIDE SEQUENCE [LARGE SCALE GENOMIC DNA]</scope>
    <source>
        <strain evidence="3 4">TM09-19AC</strain>
    </source>
</reference>
<gene>
    <name evidence="3" type="primary">dprA</name>
    <name evidence="3" type="ORF">DXD84_05825</name>
</gene>
<dbReference type="Gene3D" id="3.40.50.450">
    <property type="match status" value="1"/>
</dbReference>
<name>A0A3E4F7I4_9FIRM</name>
<sequence>MIYEYWFARMKNISDNKKKKLREAYGSAKEIYYIEETQLRLQNFLTKKDIEQLKIARKQKDLEEKYYNMEEKGIDFVPYFQKTYPKRLSELDGAPYALYVKGKLPEEDRPSVAIIGASRCSNYGEGQALEYGKCLASAGVQIISGLALGIDGAGQRGALNGGGTTYGVLGCGVDICYPRENIGLYMDIQREGGIISEQIPGEPPMSYHFPLRNRIISGLADVVLVMEAKEKSGSLITTDMALEQGRDVYALPGPVTSTLSQGCHRLIRQGAGILISPEEFLKELQIEVSENSTELLKNEKMLETTEKVVYSCLDLFPRNVSEIQVKTGLDARILMETLMTLEMEGYIKESAKNYYVRMSDVR</sequence>
<dbReference type="GO" id="GO:0009294">
    <property type="term" value="P:DNA-mediated transformation"/>
    <property type="evidence" value="ECO:0007669"/>
    <property type="project" value="InterPro"/>
</dbReference>
<dbReference type="AlphaFoldDB" id="A0A3E4F7I4"/>
<dbReference type="PANTHER" id="PTHR43022:SF1">
    <property type="entry name" value="PROTEIN SMF"/>
    <property type="match status" value="1"/>
</dbReference>
<dbReference type="Gene3D" id="1.10.10.10">
    <property type="entry name" value="Winged helix-like DNA-binding domain superfamily/Winged helix DNA-binding domain"/>
    <property type="match status" value="1"/>
</dbReference>